<sequence>MWFGSVLVLLCCCFFSSVNASNGVLSIPPSLYWDGVDGQWSTFQVQVGTPAQTVRLLPGTSANLGNVLLAIIPQGCSATYNAGIDNCSNQRGYLFASNKSSTWSTSRLQNKGLYALDTYVEAQLGLTGNGYYGFDRVSLGLSGSQLPTLENQLVAGIADNNYWLGSFPLSPYPHNFTNLNSPVQSMLSTLRNTSEIGSTSWGYTAGASYLTGDIFGSLTLGGYDQAQFDASTTLDSIPFGSDFTRDLLVEIRSITYDTLGSSPLLAQSTYAFIDSMVTQMWLPTAICKGFESAFGLQWDSDTELYSLSDSQHQTLLDQKPEFTFTLGSGSNTVDITLPYAAFDLTISPPLVAKKTHYFPLKQAQNDSTITLGRVFLQEAYVIADYDRQQFSVSQAAHPGSGVSQDIKALTPPGASSGNSSDSASSSNNNSSSGIGTGTTAAIAVAAVAIVALIGVVWFFLRRKSKKNSSRSELPGEETYEHRLEERKPGSPGTSAPLVAEVDGEGLIERYEAGGDGKVELDASNRTHYEMPDQGEMAEKDGVETPRAVEMDAENRYEMDAGDSGWKSGDAQRGGGER</sequence>
<keyword evidence="3" id="KW-0472">Membrane</keyword>
<dbReference type="GO" id="GO:0004190">
    <property type="term" value="F:aspartic-type endopeptidase activity"/>
    <property type="evidence" value="ECO:0007669"/>
    <property type="project" value="InterPro"/>
</dbReference>
<comment type="caution">
    <text evidence="6">The sequence shown here is derived from an EMBL/GenBank/DDBJ whole genome shotgun (WGS) entry which is preliminary data.</text>
</comment>
<dbReference type="PROSITE" id="PS51767">
    <property type="entry name" value="PEPTIDASE_A1"/>
    <property type="match status" value="1"/>
</dbReference>
<feature type="transmembrane region" description="Helical" evidence="3">
    <location>
        <begin position="440"/>
        <end position="460"/>
    </location>
</feature>
<feature type="compositionally biased region" description="Low complexity" evidence="2">
    <location>
        <begin position="413"/>
        <end position="433"/>
    </location>
</feature>
<dbReference type="GO" id="GO:0000324">
    <property type="term" value="C:fungal-type vacuole"/>
    <property type="evidence" value="ECO:0007669"/>
    <property type="project" value="TreeGrafter"/>
</dbReference>
<dbReference type="AlphaFoldDB" id="A0AAJ0DGE7"/>
<comment type="similarity">
    <text evidence="1">Belongs to the peptidase A1 family.</text>
</comment>
<dbReference type="InterPro" id="IPR001461">
    <property type="entry name" value="Aspartic_peptidase_A1"/>
</dbReference>
<feature type="region of interest" description="Disordered" evidence="2">
    <location>
        <begin position="467"/>
        <end position="496"/>
    </location>
</feature>
<feature type="region of interest" description="Disordered" evidence="2">
    <location>
        <begin position="528"/>
        <end position="577"/>
    </location>
</feature>
<dbReference type="CDD" id="cd05471">
    <property type="entry name" value="pepsin_like"/>
    <property type="match status" value="1"/>
</dbReference>
<evidence type="ECO:0000313" key="6">
    <source>
        <dbReference type="EMBL" id="KAK3049648.1"/>
    </source>
</evidence>
<keyword evidence="3" id="KW-1133">Transmembrane helix</keyword>
<evidence type="ECO:0000256" key="3">
    <source>
        <dbReference type="SAM" id="Phobius"/>
    </source>
</evidence>
<protein>
    <recommendedName>
        <fullName evidence="5">Peptidase A1 domain-containing protein</fullName>
    </recommendedName>
</protein>
<dbReference type="Proteomes" id="UP001271007">
    <property type="component" value="Unassembled WGS sequence"/>
</dbReference>
<name>A0AAJ0DGE7_9PEZI</name>
<dbReference type="GO" id="GO:0006508">
    <property type="term" value="P:proteolysis"/>
    <property type="evidence" value="ECO:0007669"/>
    <property type="project" value="InterPro"/>
</dbReference>
<gene>
    <name evidence="6" type="ORF">LTR09_009070</name>
</gene>
<dbReference type="SUPFAM" id="SSF50630">
    <property type="entry name" value="Acid proteases"/>
    <property type="match status" value="1"/>
</dbReference>
<evidence type="ECO:0000259" key="5">
    <source>
        <dbReference type="PROSITE" id="PS51767"/>
    </source>
</evidence>
<keyword evidence="3" id="KW-0812">Transmembrane</keyword>
<keyword evidence="4" id="KW-0732">Signal</keyword>
<feature type="compositionally biased region" description="Basic and acidic residues" evidence="2">
    <location>
        <begin position="528"/>
        <end position="558"/>
    </location>
</feature>
<proteinExistence type="inferred from homology"/>
<dbReference type="EMBL" id="JAWDJX010000038">
    <property type="protein sequence ID" value="KAK3049648.1"/>
    <property type="molecule type" value="Genomic_DNA"/>
</dbReference>
<dbReference type="InterPro" id="IPR033121">
    <property type="entry name" value="PEPTIDASE_A1"/>
</dbReference>
<dbReference type="InterPro" id="IPR034164">
    <property type="entry name" value="Pepsin-like_dom"/>
</dbReference>
<evidence type="ECO:0000256" key="2">
    <source>
        <dbReference type="SAM" id="MobiDB-lite"/>
    </source>
</evidence>
<organism evidence="6 7">
    <name type="scientific">Extremus antarcticus</name>
    <dbReference type="NCBI Taxonomy" id="702011"/>
    <lineage>
        <taxon>Eukaryota</taxon>
        <taxon>Fungi</taxon>
        <taxon>Dikarya</taxon>
        <taxon>Ascomycota</taxon>
        <taxon>Pezizomycotina</taxon>
        <taxon>Dothideomycetes</taxon>
        <taxon>Dothideomycetidae</taxon>
        <taxon>Mycosphaerellales</taxon>
        <taxon>Extremaceae</taxon>
        <taxon>Extremus</taxon>
    </lineage>
</organism>
<feature type="signal peptide" evidence="4">
    <location>
        <begin position="1"/>
        <end position="20"/>
    </location>
</feature>
<dbReference type="PANTHER" id="PTHR47966:SF51">
    <property type="entry name" value="BETA-SITE APP-CLEAVING ENZYME, ISOFORM A-RELATED"/>
    <property type="match status" value="1"/>
</dbReference>
<keyword evidence="7" id="KW-1185">Reference proteome</keyword>
<dbReference type="Gene3D" id="2.40.70.10">
    <property type="entry name" value="Acid Proteases"/>
    <property type="match status" value="2"/>
</dbReference>
<dbReference type="PANTHER" id="PTHR47966">
    <property type="entry name" value="BETA-SITE APP-CLEAVING ENZYME, ISOFORM A-RELATED"/>
    <property type="match status" value="1"/>
</dbReference>
<feature type="domain" description="Peptidase A1" evidence="5">
    <location>
        <begin position="41"/>
        <end position="393"/>
    </location>
</feature>
<reference evidence="6" key="1">
    <citation type="submission" date="2023-04" db="EMBL/GenBank/DDBJ databases">
        <title>Black Yeasts Isolated from many extreme environments.</title>
        <authorList>
            <person name="Coleine C."/>
            <person name="Stajich J.E."/>
            <person name="Selbmann L."/>
        </authorList>
    </citation>
    <scope>NUCLEOTIDE SEQUENCE</scope>
    <source>
        <strain evidence="6">CCFEE 5312</strain>
    </source>
</reference>
<evidence type="ECO:0000256" key="1">
    <source>
        <dbReference type="ARBA" id="ARBA00007447"/>
    </source>
</evidence>
<accession>A0AAJ0DGE7</accession>
<dbReference type="InterPro" id="IPR021109">
    <property type="entry name" value="Peptidase_aspartic_dom_sf"/>
</dbReference>
<feature type="chain" id="PRO_5042483224" description="Peptidase A1 domain-containing protein" evidence="4">
    <location>
        <begin position="21"/>
        <end position="577"/>
    </location>
</feature>
<dbReference type="Pfam" id="PF00026">
    <property type="entry name" value="Asp"/>
    <property type="match status" value="1"/>
</dbReference>
<feature type="region of interest" description="Disordered" evidence="2">
    <location>
        <begin position="396"/>
        <end position="433"/>
    </location>
</feature>
<evidence type="ECO:0000256" key="4">
    <source>
        <dbReference type="SAM" id="SignalP"/>
    </source>
</evidence>
<evidence type="ECO:0000313" key="7">
    <source>
        <dbReference type="Proteomes" id="UP001271007"/>
    </source>
</evidence>
<feature type="compositionally biased region" description="Basic and acidic residues" evidence="2">
    <location>
        <begin position="478"/>
        <end position="488"/>
    </location>
</feature>